<dbReference type="PROSITE" id="PS50893">
    <property type="entry name" value="ABC_TRANSPORTER_2"/>
    <property type="match status" value="1"/>
</dbReference>
<evidence type="ECO:0000313" key="6">
    <source>
        <dbReference type="EMBL" id="QQP13013.1"/>
    </source>
</evidence>
<gene>
    <name evidence="6" type="ORF">FJQ98_02760</name>
</gene>
<dbReference type="PROSITE" id="PS00211">
    <property type="entry name" value="ABC_TRANSPORTER_1"/>
    <property type="match status" value="1"/>
</dbReference>
<dbReference type="PANTHER" id="PTHR43335:SF2">
    <property type="entry name" value="ABC TRANSPORTER, ATP-BINDING PROTEIN"/>
    <property type="match status" value="1"/>
</dbReference>
<comment type="similarity">
    <text evidence="1">Belongs to the ABC transporter superfamily.</text>
</comment>
<dbReference type="InterPro" id="IPR027417">
    <property type="entry name" value="P-loop_NTPase"/>
</dbReference>
<evidence type="ECO:0000256" key="1">
    <source>
        <dbReference type="ARBA" id="ARBA00005417"/>
    </source>
</evidence>
<dbReference type="SMART" id="SM00382">
    <property type="entry name" value="AAA"/>
    <property type="match status" value="1"/>
</dbReference>
<feature type="domain" description="ABC transporter" evidence="5">
    <location>
        <begin position="2"/>
        <end position="230"/>
    </location>
</feature>
<keyword evidence="4 6" id="KW-0067">ATP-binding</keyword>
<dbReference type="InterPro" id="IPR003439">
    <property type="entry name" value="ABC_transporter-like_ATP-bd"/>
</dbReference>
<keyword evidence="3" id="KW-0547">Nucleotide-binding</keyword>
<dbReference type="PANTHER" id="PTHR43335">
    <property type="entry name" value="ABC TRANSPORTER, ATP-BINDING PROTEIN"/>
    <property type="match status" value="1"/>
</dbReference>
<dbReference type="EMBL" id="CP067341">
    <property type="protein sequence ID" value="QQP13013.1"/>
    <property type="molecule type" value="Genomic_DNA"/>
</dbReference>
<sequence>MLNIHELSKKFGKKKALQPTSLSLNKGIVGLLGPNGAGKTTFLRILSTYYEADTGTIMFNELDWSKDLEKVRKHIGYLPQHIGGFPNLTAREYLEYLGVLRGLDTKQLATDIPAILREVNLEERVDDRIKSFSGGMRQRLGIAQAILHSPDVLLVDEPTAGLDPEERIRFRNLIKRLGKERLVILSTHITEDVAMTCDQVLLMKNGSIEQYASIQEVTHLAKGKVWALEIDSTTYEQVRQNTDILITLTSRMDDVVDLRFIASDSIHPQATPVNPTLEEGYMVWLNKK</sequence>
<dbReference type="Gene3D" id="3.40.50.300">
    <property type="entry name" value="P-loop containing nucleotide triphosphate hydrolases"/>
    <property type="match status" value="1"/>
</dbReference>
<accession>A0ABX7ASS8</accession>
<reference evidence="6 7" key="1">
    <citation type="submission" date="2020-01" db="EMBL/GenBank/DDBJ databases">
        <authorList>
            <person name="Liu G."/>
            <person name="Liu B."/>
        </authorList>
    </citation>
    <scope>NUCLEOTIDE SEQUENCE [LARGE SCALE GENOMIC DNA]</scope>
    <source>
        <strain evidence="6 7">FJAT-51161</strain>
    </source>
</reference>
<proteinExistence type="inferred from homology"/>
<evidence type="ECO:0000256" key="3">
    <source>
        <dbReference type="ARBA" id="ARBA00022741"/>
    </source>
</evidence>
<organism evidence="6 7">
    <name type="scientific">Lysinibacillus agricola</name>
    <dbReference type="NCBI Taxonomy" id="2590012"/>
    <lineage>
        <taxon>Bacteria</taxon>
        <taxon>Bacillati</taxon>
        <taxon>Bacillota</taxon>
        <taxon>Bacilli</taxon>
        <taxon>Bacillales</taxon>
        <taxon>Bacillaceae</taxon>
        <taxon>Lysinibacillus</taxon>
    </lineage>
</organism>
<dbReference type="InterPro" id="IPR003593">
    <property type="entry name" value="AAA+_ATPase"/>
</dbReference>
<evidence type="ECO:0000259" key="5">
    <source>
        <dbReference type="PROSITE" id="PS50893"/>
    </source>
</evidence>
<protein>
    <submittedName>
        <fullName evidence="6">ABC transporter ATP-binding protein</fullName>
    </submittedName>
</protein>
<dbReference type="Proteomes" id="UP000596049">
    <property type="component" value="Chromosome"/>
</dbReference>
<dbReference type="Pfam" id="PF00005">
    <property type="entry name" value="ABC_tran"/>
    <property type="match status" value="1"/>
</dbReference>
<dbReference type="InterPro" id="IPR017871">
    <property type="entry name" value="ABC_transporter-like_CS"/>
</dbReference>
<dbReference type="CDD" id="cd03264">
    <property type="entry name" value="ABC_drug_resistance_like"/>
    <property type="match status" value="1"/>
</dbReference>
<evidence type="ECO:0000256" key="4">
    <source>
        <dbReference type="ARBA" id="ARBA00022840"/>
    </source>
</evidence>
<name>A0ABX7ASS8_9BACI</name>
<keyword evidence="2" id="KW-0813">Transport</keyword>
<dbReference type="GO" id="GO:0005524">
    <property type="term" value="F:ATP binding"/>
    <property type="evidence" value="ECO:0007669"/>
    <property type="project" value="UniProtKB-KW"/>
</dbReference>
<dbReference type="SUPFAM" id="SSF52540">
    <property type="entry name" value="P-loop containing nucleoside triphosphate hydrolases"/>
    <property type="match status" value="1"/>
</dbReference>
<evidence type="ECO:0000313" key="7">
    <source>
        <dbReference type="Proteomes" id="UP000596049"/>
    </source>
</evidence>
<keyword evidence="7" id="KW-1185">Reference proteome</keyword>
<evidence type="ECO:0000256" key="2">
    <source>
        <dbReference type="ARBA" id="ARBA00022448"/>
    </source>
</evidence>
<dbReference type="RefSeq" id="WP_053595354.1">
    <property type="nucleotide sequence ID" value="NZ_CP067341.1"/>
</dbReference>